<name>A0A653DC76_CALMS</name>
<feature type="domain" description="RRM" evidence="3">
    <location>
        <begin position="355"/>
        <end position="439"/>
    </location>
</feature>
<protein>
    <recommendedName>
        <fullName evidence="3">RRM domain-containing protein</fullName>
    </recommendedName>
</protein>
<dbReference type="InterPro" id="IPR000504">
    <property type="entry name" value="RRM_dom"/>
</dbReference>
<dbReference type="Gene3D" id="3.30.70.330">
    <property type="match status" value="1"/>
</dbReference>
<dbReference type="GO" id="GO:0003723">
    <property type="term" value="F:RNA binding"/>
    <property type="evidence" value="ECO:0007669"/>
    <property type="project" value="UniProtKB-UniRule"/>
</dbReference>
<dbReference type="Proteomes" id="UP000410492">
    <property type="component" value="Unassembled WGS sequence"/>
</dbReference>
<proteinExistence type="predicted"/>
<evidence type="ECO:0000259" key="3">
    <source>
        <dbReference type="PROSITE" id="PS50102"/>
    </source>
</evidence>
<dbReference type="InterPro" id="IPR004119">
    <property type="entry name" value="EcKL"/>
</dbReference>
<dbReference type="InterPro" id="IPR012677">
    <property type="entry name" value="Nucleotide-bd_a/b_plait_sf"/>
</dbReference>
<dbReference type="InterPro" id="IPR015897">
    <property type="entry name" value="CHK_kinase-like"/>
</dbReference>
<dbReference type="Pfam" id="PF00076">
    <property type="entry name" value="RRM_1"/>
    <property type="match status" value="1"/>
</dbReference>
<dbReference type="AlphaFoldDB" id="A0A653DC76"/>
<dbReference type="Pfam" id="PF02958">
    <property type="entry name" value="EcKL"/>
    <property type="match status" value="2"/>
</dbReference>
<dbReference type="SMART" id="SM00587">
    <property type="entry name" value="CHK"/>
    <property type="match status" value="1"/>
</dbReference>
<dbReference type="OrthoDB" id="6730379at2759"/>
<dbReference type="InterPro" id="IPR011009">
    <property type="entry name" value="Kinase-like_dom_sf"/>
</dbReference>
<keyword evidence="1 2" id="KW-0694">RNA-binding</keyword>
<dbReference type="PANTHER" id="PTHR11012">
    <property type="entry name" value="PROTEIN KINASE-LIKE DOMAIN-CONTAINING"/>
    <property type="match status" value="1"/>
</dbReference>
<dbReference type="SUPFAM" id="SSF54928">
    <property type="entry name" value="RNA-binding domain, RBD"/>
    <property type="match status" value="1"/>
</dbReference>
<evidence type="ECO:0000256" key="2">
    <source>
        <dbReference type="PROSITE-ProRule" id="PRU00176"/>
    </source>
</evidence>
<organism evidence="4 5">
    <name type="scientific">Callosobruchus maculatus</name>
    <name type="common">Southern cowpea weevil</name>
    <name type="synonym">Pulse bruchid</name>
    <dbReference type="NCBI Taxonomy" id="64391"/>
    <lineage>
        <taxon>Eukaryota</taxon>
        <taxon>Metazoa</taxon>
        <taxon>Ecdysozoa</taxon>
        <taxon>Arthropoda</taxon>
        <taxon>Hexapoda</taxon>
        <taxon>Insecta</taxon>
        <taxon>Pterygota</taxon>
        <taxon>Neoptera</taxon>
        <taxon>Endopterygota</taxon>
        <taxon>Coleoptera</taxon>
        <taxon>Polyphaga</taxon>
        <taxon>Cucujiformia</taxon>
        <taxon>Chrysomeloidea</taxon>
        <taxon>Chrysomelidae</taxon>
        <taxon>Bruchinae</taxon>
        <taxon>Bruchini</taxon>
        <taxon>Callosobruchus</taxon>
    </lineage>
</organism>
<dbReference type="SUPFAM" id="SSF56112">
    <property type="entry name" value="Protein kinase-like (PK-like)"/>
    <property type="match status" value="1"/>
</dbReference>
<dbReference type="PANTHER" id="PTHR11012:SF30">
    <property type="entry name" value="PROTEIN KINASE-LIKE DOMAIN-CONTAINING"/>
    <property type="match status" value="1"/>
</dbReference>
<evidence type="ECO:0000313" key="4">
    <source>
        <dbReference type="EMBL" id="VEN57809.1"/>
    </source>
</evidence>
<gene>
    <name evidence="4" type="ORF">CALMAC_LOCUS16341</name>
</gene>
<evidence type="ECO:0000256" key="1">
    <source>
        <dbReference type="ARBA" id="ARBA00022884"/>
    </source>
</evidence>
<reference evidence="4 5" key="1">
    <citation type="submission" date="2019-01" db="EMBL/GenBank/DDBJ databases">
        <authorList>
            <person name="Sayadi A."/>
        </authorList>
    </citation>
    <scope>NUCLEOTIDE SEQUENCE [LARGE SCALE GENOMIC DNA]</scope>
</reference>
<keyword evidence="5" id="KW-1185">Reference proteome</keyword>
<accession>A0A653DC76</accession>
<dbReference type="EMBL" id="CAACVG010011309">
    <property type="protein sequence ID" value="VEN57809.1"/>
    <property type="molecule type" value="Genomic_DNA"/>
</dbReference>
<dbReference type="InterPro" id="IPR035979">
    <property type="entry name" value="RBD_domain_sf"/>
</dbReference>
<sequence length="459" mass="53599">MCIITILTVYSIIASHGLKLDLLLHSKHNMIMKYNRWFVRRAVASKDGYQGDIIFVTIHGANKDQVEKKIGIAVKVSKILSFNTTKHSVENLFKQEIFFYDEVFPAFESIQKDIENKFKPYPHCFKSFSYRYGLIFENLRTSGFQMLDKDIPMDFNHCKAVVEVFGKFHALSFALKNHNSEKFDRLSKHSRDLSRKHSESWDDVTGIRYKKAMQEALDLLKEKGDILLSEEMEKVVSKWKDKFYGYTDGGDPQAENRITVKLIDWQLADVRTPVYDICLFLYSSCSDFRNFDELIKIYHGSLTTFLEVLGVSPEVFTFEDLQTHLIKYTPFMIIHLPFLLKFMFNDGTLNVKEDDDEFAIGLPLLKKDLYYNRLKQAFQYYYITYKFDLIFHRTGPLIGQPRGYAFVTYKDSEDAIKAKSALNNTLVGQKNILVAWAHSVNTLQKYKTFRKQVRPRAKS</sequence>
<dbReference type="PROSITE" id="PS50102">
    <property type="entry name" value="RRM"/>
    <property type="match status" value="1"/>
</dbReference>
<evidence type="ECO:0000313" key="5">
    <source>
        <dbReference type="Proteomes" id="UP000410492"/>
    </source>
</evidence>